<keyword evidence="4" id="KW-1185">Reference proteome</keyword>
<proteinExistence type="predicted"/>
<name>A0A8H5AXL7_9AGAR</name>
<feature type="region of interest" description="Disordered" evidence="1">
    <location>
        <begin position="1"/>
        <end position="68"/>
    </location>
</feature>
<sequence length="1207" mass="133901">MSARPSKRFETTHLNPFVDIEAQHTDDPETNEEEEAEEGMEEFIDDTATNAAQAPPYPRQRLQLVDSDDQGSMDAFLKRARDRASRWEGAVSANGSVHVQHILETERNAYHAQTWRSYRGPLKVYRGDTGLVVSHGVPPSLMLALLPRLNTQETTVTGARAAQDLRNCAFMQAAFPSNVRPNTDDTFVWKGKVFTTDGLLLLPLLATAIGPETLPAREELELFSQTTSLARATYVSTTRSLSRRCVEPGKRVKIVLGEYIGLVGIVNHVQDLVANVWLESESYLAEIPLECLKMHFLVGDQVKIMSGAPWKNAIGWVIDIQENIVTVYLQDKNEHVKVITEHLDFYNAPFVRELLSPIVTDKNVHEGVVDVSLTDMPVESRSSPMGLSGRYVLRVGQAVYVVGATNLKRCRGYIRNTMYDGTAWVYLEASQREVLLNVKHLFPIPHGDVRIEEILMGPCDDGSASTDNATPVEAVAAPSTTAVITPVQSVNVMERAVPRPKVAATYPEWLRNVAGWGVMVVHEQDPYTICTVKRVEGDIVTILKVAHTETVPVQVLRALLPSQRGDLVVRTTGEDVAGVQVVQAYGEEECEIRKRGSESRLRKKYPRFPTEKLARVTPIMSFNPDNPMGNTLPNNWRSRGGTCECGAKLMQPKLCQGKGKSPTKNFGKFYNMCFDCKAFNFWGEECPVHLLPDHLKNPAIETATGSKPREKIPCANQCGNNGQKGCRTRLCKDCCLKKGGCTTVKSHNPGSGQAANRMLGRAIHPEYGSQTIQAIQNHARRQQYENTIQARRDMEDENILKTTVFFYYLKDADPIRMVIKTKVARQIVPNQQEELQAEELLNARISLVKVWDGAESLPDPVMEEKIVRTPTQKHPRPADPQTPTAPRNARRSYFEMSSPETSPTKRSRMANVSDSKERFNWPRTVAGMVELFGQSDNKPPAGREAQFFMVKYPAMKQASFYKYWKEYREAKALKLLDKYSDWADVCKDLGQRRTLDAVGAAELGEINQRKISKCEIIEISSCSEVERYCLTFMARQKPTRYMTCTPSTNRKQAVYTPSGTKNKTASAGQSHIAGNASGSKDANAPADSNTETASTPSVPAIVNNGAAATEKSRVPGDLSGLKHAKAPADITTKTASTNTLIPVPTREITPLRRTNSHRGRGTKDSPIVISSSSSDESSGSDDDSSSSSDGSLLFARRALAMRKRHET</sequence>
<dbReference type="OrthoDB" id="3048802at2759"/>
<feature type="region of interest" description="Disordered" evidence="1">
    <location>
        <begin position="1050"/>
        <end position="1193"/>
    </location>
</feature>
<dbReference type="EMBL" id="JAACJJ010000056">
    <property type="protein sequence ID" value="KAF5312780.1"/>
    <property type="molecule type" value="Genomic_DNA"/>
</dbReference>
<feature type="compositionally biased region" description="Polar residues" evidence="1">
    <location>
        <begin position="1076"/>
        <end position="1097"/>
    </location>
</feature>
<dbReference type="SUPFAM" id="SSF50104">
    <property type="entry name" value="Translation proteins SH3-like domain"/>
    <property type="match status" value="1"/>
</dbReference>
<dbReference type="Proteomes" id="UP000567179">
    <property type="component" value="Unassembled WGS sequence"/>
</dbReference>
<evidence type="ECO:0000256" key="1">
    <source>
        <dbReference type="SAM" id="MobiDB-lite"/>
    </source>
</evidence>
<dbReference type="InterPro" id="IPR008991">
    <property type="entry name" value="Translation_prot_SH3-like_sf"/>
</dbReference>
<evidence type="ECO:0000313" key="4">
    <source>
        <dbReference type="Proteomes" id="UP000567179"/>
    </source>
</evidence>
<comment type="caution">
    <text evidence="3">The sequence shown here is derived from an EMBL/GenBank/DDBJ whole genome shotgun (WGS) entry which is preliminary data.</text>
</comment>
<dbReference type="InterPro" id="IPR014722">
    <property type="entry name" value="Rib_uL2_dom2"/>
</dbReference>
<accession>A0A8H5AXL7</accession>
<feature type="compositionally biased region" description="Polar residues" evidence="1">
    <location>
        <begin position="1050"/>
        <end position="1069"/>
    </location>
</feature>
<dbReference type="Gene3D" id="2.30.30.30">
    <property type="match status" value="1"/>
</dbReference>
<dbReference type="AlphaFoldDB" id="A0A8H5AXL7"/>
<gene>
    <name evidence="3" type="ORF">D9619_003854</name>
</gene>
<reference evidence="3 4" key="1">
    <citation type="journal article" date="2020" name="ISME J.">
        <title>Uncovering the hidden diversity of litter-decomposition mechanisms in mushroom-forming fungi.</title>
        <authorList>
            <person name="Floudas D."/>
            <person name="Bentzer J."/>
            <person name="Ahren D."/>
            <person name="Johansson T."/>
            <person name="Persson P."/>
            <person name="Tunlid A."/>
        </authorList>
    </citation>
    <scope>NUCLEOTIDE SEQUENCE [LARGE SCALE GENOMIC DNA]</scope>
    <source>
        <strain evidence="3 4">CBS 101986</strain>
    </source>
</reference>
<feature type="compositionally biased region" description="Acidic residues" evidence="1">
    <location>
        <begin position="28"/>
        <end position="45"/>
    </location>
</feature>
<dbReference type="InterPro" id="IPR005824">
    <property type="entry name" value="KOW"/>
</dbReference>
<feature type="domain" description="KOW" evidence="2">
    <location>
        <begin position="245"/>
        <end position="272"/>
    </location>
</feature>
<evidence type="ECO:0000313" key="3">
    <source>
        <dbReference type="EMBL" id="KAF5312780.1"/>
    </source>
</evidence>
<organism evidence="3 4">
    <name type="scientific">Psilocybe cf. subviscida</name>
    <dbReference type="NCBI Taxonomy" id="2480587"/>
    <lineage>
        <taxon>Eukaryota</taxon>
        <taxon>Fungi</taxon>
        <taxon>Dikarya</taxon>
        <taxon>Basidiomycota</taxon>
        <taxon>Agaricomycotina</taxon>
        <taxon>Agaricomycetes</taxon>
        <taxon>Agaricomycetidae</taxon>
        <taxon>Agaricales</taxon>
        <taxon>Agaricineae</taxon>
        <taxon>Strophariaceae</taxon>
        <taxon>Psilocybe</taxon>
    </lineage>
</organism>
<dbReference type="SMART" id="SM00739">
    <property type="entry name" value="KOW"/>
    <property type="match status" value="2"/>
</dbReference>
<feature type="compositionally biased region" description="Polar residues" evidence="1">
    <location>
        <begin position="1131"/>
        <end position="1140"/>
    </location>
</feature>
<feature type="domain" description="KOW" evidence="2">
    <location>
        <begin position="295"/>
        <end position="323"/>
    </location>
</feature>
<evidence type="ECO:0000259" key="2">
    <source>
        <dbReference type="SMART" id="SM00739"/>
    </source>
</evidence>
<protein>
    <recommendedName>
        <fullName evidence="2">KOW domain-containing protein</fullName>
    </recommendedName>
</protein>
<feature type="region of interest" description="Disordered" evidence="1">
    <location>
        <begin position="868"/>
        <end position="915"/>
    </location>
</feature>